<dbReference type="Pfam" id="PF04389">
    <property type="entry name" value="Peptidase_M28"/>
    <property type="match status" value="1"/>
</dbReference>
<dbReference type="RefSeq" id="WP_343770024.1">
    <property type="nucleotide sequence ID" value="NZ_BAAACF010000003.1"/>
</dbReference>
<dbReference type="InterPro" id="IPR007484">
    <property type="entry name" value="Peptidase_M28"/>
</dbReference>
<keyword evidence="4" id="KW-0031">Aminopeptidase</keyword>
<dbReference type="InterPro" id="IPR003137">
    <property type="entry name" value="PA_domain"/>
</dbReference>
<keyword evidence="5" id="KW-1185">Reference proteome</keyword>
<evidence type="ECO:0000313" key="5">
    <source>
        <dbReference type="Proteomes" id="UP001500339"/>
    </source>
</evidence>
<dbReference type="PANTHER" id="PTHR12147:SF26">
    <property type="entry name" value="PEPTIDASE M28 DOMAIN-CONTAINING PROTEIN"/>
    <property type="match status" value="1"/>
</dbReference>
<sequence length="457" mass="50864">MKIKKKITFLLTSLMVLCFSVTAYASPIAFDQKVISRISVKRMMKTLEDLSVNLGPKVASSPEERQAAQYIAREFEGYKYDVQVQEFTYENNVGYLKMLKPEIKDLHIQVNKGTVITSEDGVTGEIVNCGFGAKEEFTDKVKGNIALVKASQKTTAMYKSILVNAEEAGAKAVIIQNDDWRRLSISSTVISTIPYATLNKDAGEMLEEGSVVNLKINRYNTSQNVIATRKPHKNQDNGNIVVVSAHYDSVPTAPGANDNITGVAAMLELARIFSSFPIDTEIRFVACGSEEVGLLGSAYYVSTLSEDEKTRIIANFNMDMVGTAGEKQTTLYVNVNDGEDNLVARTAREVAQRLGYGEVIKAPFKRGASDHVSFWAAGIDAGNFIWRDPVTADLEPWYHQPYDTIDRISEERFRTATEIVGASVYELIRKDNPSLQKAKIQKQMLEEYLKNEEVIIE</sequence>
<dbReference type="EMBL" id="BAAACF010000003">
    <property type="protein sequence ID" value="GAA0727004.1"/>
    <property type="molecule type" value="Genomic_DNA"/>
</dbReference>
<feature type="domain" description="PA" evidence="2">
    <location>
        <begin position="122"/>
        <end position="206"/>
    </location>
</feature>
<dbReference type="InterPro" id="IPR045175">
    <property type="entry name" value="M28_fam"/>
</dbReference>
<dbReference type="Gene3D" id="3.50.30.30">
    <property type="match status" value="1"/>
</dbReference>
<keyword evidence="4" id="KW-0378">Hydrolase</keyword>
<reference evidence="5" key="1">
    <citation type="journal article" date="2019" name="Int. J. Syst. Evol. Microbiol.">
        <title>The Global Catalogue of Microorganisms (GCM) 10K type strain sequencing project: providing services to taxonomists for standard genome sequencing and annotation.</title>
        <authorList>
            <consortium name="The Broad Institute Genomics Platform"/>
            <consortium name="The Broad Institute Genome Sequencing Center for Infectious Disease"/>
            <person name="Wu L."/>
            <person name="Ma J."/>
        </authorList>
    </citation>
    <scope>NUCLEOTIDE SEQUENCE [LARGE SCALE GENOMIC DNA]</scope>
    <source>
        <strain evidence="5">JCM 1405</strain>
    </source>
</reference>
<dbReference type="SUPFAM" id="SSF52025">
    <property type="entry name" value="PA domain"/>
    <property type="match status" value="1"/>
</dbReference>
<keyword evidence="4" id="KW-0645">Protease</keyword>
<evidence type="ECO:0000259" key="3">
    <source>
        <dbReference type="Pfam" id="PF04389"/>
    </source>
</evidence>
<protein>
    <submittedName>
        <fullName evidence="4">Aminopeptidase YwaD</fullName>
    </submittedName>
</protein>
<comment type="caution">
    <text evidence="4">The sequence shown here is derived from an EMBL/GenBank/DDBJ whole genome shotgun (WGS) entry which is preliminary data.</text>
</comment>
<feature type="signal peptide" evidence="1">
    <location>
        <begin position="1"/>
        <end position="25"/>
    </location>
</feature>
<dbReference type="GO" id="GO:0004177">
    <property type="term" value="F:aminopeptidase activity"/>
    <property type="evidence" value="ECO:0007669"/>
    <property type="project" value="UniProtKB-KW"/>
</dbReference>
<dbReference type="PANTHER" id="PTHR12147">
    <property type="entry name" value="METALLOPEPTIDASE M28 FAMILY MEMBER"/>
    <property type="match status" value="1"/>
</dbReference>
<evidence type="ECO:0000313" key="4">
    <source>
        <dbReference type="EMBL" id="GAA0727004.1"/>
    </source>
</evidence>
<feature type="domain" description="Peptidase M28" evidence="3">
    <location>
        <begin position="224"/>
        <end position="421"/>
    </location>
</feature>
<gene>
    <name evidence="4" type="primary">ywaD_2</name>
    <name evidence="4" type="ORF">GCM10008905_24130</name>
</gene>
<keyword evidence="1" id="KW-0732">Signal</keyword>
<dbReference type="Pfam" id="PF02225">
    <property type="entry name" value="PA"/>
    <property type="match status" value="1"/>
</dbReference>
<dbReference type="Gene3D" id="3.40.630.10">
    <property type="entry name" value="Zn peptidases"/>
    <property type="match status" value="1"/>
</dbReference>
<proteinExistence type="predicted"/>
<dbReference type="SUPFAM" id="SSF53187">
    <property type="entry name" value="Zn-dependent exopeptidases"/>
    <property type="match status" value="1"/>
</dbReference>
<evidence type="ECO:0000256" key="1">
    <source>
        <dbReference type="SAM" id="SignalP"/>
    </source>
</evidence>
<evidence type="ECO:0000259" key="2">
    <source>
        <dbReference type="Pfam" id="PF02225"/>
    </source>
</evidence>
<feature type="chain" id="PRO_5045904484" evidence="1">
    <location>
        <begin position="26"/>
        <end position="457"/>
    </location>
</feature>
<name>A0ABP3UBL7_9CLOT</name>
<dbReference type="InterPro" id="IPR046450">
    <property type="entry name" value="PA_dom_sf"/>
</dbReference>
<organism evidence="4 5">
    <name type="scientific">Clostridium malenominatum</name>
    <dbReference type="NCBI Taxonomy" id="1539"/>
    <lineage>
        <taxon>Bacteria</taxon>
        <taxon>Bacillati</taxon>
        <taxon>Bacillota</taxon>
        <taxon>Clostridia</taxon>
        <taxon>Eubacteriales</taxon>
        <taxon>Clostridiaceae</taxon>
        <taxon>Clostridium</taxon>
    </lineage>
</organism>
<dbReference type="Proteomes" id="UP001500339">
    <property type="component" value="Unassembled WGS sequence"/>
</dbReference>
<accession>A0ABP3UBL7</accession>